<evidence type="ECO:0000313" key="10">
    <source>
        <dbReference type="EMBL" id="MBB6053830.1"/>
    </source>
</evidence>
<dbReference type="GO" id="GO:0020037">
    <property type="term" value="F:heme binding"/>
    <property type="evidence" value="ECO:0007669"/>
    <property type="project" value="InterPro"/>
</dbReference>
<evidence type="ECO:0000256" key="2">
    <source>
        <dbReference type="ARBA" id="ARBA00022559"/>
    </source>
</evidence>
<dbReference type="Pfam" id="PF04261">
    <property type="entry name" value="Dyp_perox_N"/>
    <property type="match status" value="1"/>
</dbReference>
<evidence type="ECO:0000313" key="11">
    <source>
        <dbReference type="Proteomes" id="UP000520814"/>
    </source>
</evidence>
<dbReference type="RefSeq" id="WP_184203919.1">
    <property type="nucleotide sequence ID" value="NZ_JACHGW010000009.1"/>
</dbReference>
<dbReference type="InterPro" id="IPR006314">
    <property type="entry name" value="Dyp_peroxidase"/>
</dbReference>
<dbReference type="GO" id="GO:0005829">
    <property type="term" value="C:cytosol"/>
    <property type="evidence" value="ECO:0007669"/>
    <property type="project" value="TreeGrafter"/>
</dbReference>
<dbReference type="GO" id="GO:0004601">
    <property type="term" value="F:peroxidase activity"/>
    <property type="evidence" value="ECO:0007669"/>
    <property type="project" value="UniProtKB-KW"/>
</dbReference>
<dbReference type="SUPFAM" id="SSF54909">
    <property type="entry name" value="Dimeric alpha+beta barrel"/>
    <property type="match status" value="1"/>
</dbReference>
<dbReference type="InterPro" id="IPR011008">
    <property type="entry name" value="Dimeric_a/b-barrel"/>
</dbReference>
<dbReference type="PANTHER" id="PTHR30521:SF0">
    <property type="entry name" value="DYP-TYPE PEROXIDASE FAMILY PROTEIN"/>
    <property type="match status" value="1"/>
</dbReference>
<evidence type="ECO:0000256" key="6">
    <source>
        <dbReference type="ARBA" id="ARBA00025737"/>
    </source>
</evidence>
<evidence type="ECO:0000256" key="5">
    <source>
        <dbReference type="ARBA" id="ARBA00023004"/>
    </source>
</evidence>
<organism evidence="10 11">
    <name type="scientific">Armatimonas rosea</name>
    <dbReference type="NCBI Taxonomy" id="685828"/>
    <lineage>
        <taxon>Bacteria</taxon>
        <taxon>Bacillati</taxon>
        <taxon>Armatimonadota</taxon>
        <taxon>Armatimonadia</taxon>
        <taxon>Armatimonadales</taxon>
        <taxon>Armatimonadaceae</taxon>
        <taxon>Armatimonas</taxon>
    </lineage>
</organism>
<dbReference type="InterPro" id="IPR048327">
    <property type="entry name" value="Dyp_perox_N"/>
</dbReference>
<evidence type="ECO:0000259" key="8">
    <source>
        <dbReference type="Pfam" id="PF04261"/>
    </source>
</evidence>
<evidence type="ECO:0000256" key="7">
    <source>
        <dbReference type="SAM" id="MobiDB-lite"/>
    </source>
</evidence>
<evidence type="ECO:0000256" key="4">
    <source>
        <dbReference type="ARBA" id="ARBA00023002"/>
    </source>
</evidence>
<dbReference type="GO" id="GO:0046872">
    <property type="term" value="F:metal ion binding"/>
    <property type="evidence" value="ECO:0007669"/>
    <property type="project" value="UniProtKB-KW"/>
</dbReference>
<comment type="similarity">
    <text evidence="6">Belongs to the DyP-type peroxidase family.</text>
</comment>
<dbReference type="EMBL" id="JACHGW010000009">
    <property type="protein sequence ID" value="MBB6053830.1"/>
    <property type="molecule type" value="Genomic_DNA"/>
</dbReference>
<proteinExistence type="inferred from homology"/>
<feature type="compositionally biased region" description="Basic and acidic residues" evidence="7">
    <location>
        <begin position="387"/>
        <end position="401"/>
    </location>
</feature>
<dbReference type="InterPro" id="IPR048328">
    <property type="entry name" value="Dyp_perox_C"/>
</dbReference>
<keyword evidence="4" id="KW-0560">Oxidoreductase</keyword>
<keyword evidence="3" id="KW-0479">Metal-binding</keyword>
<protein>
    <submittedName>
        <fullName evidence="10">Dyp-type peroxidase family</fullName>
    </submittedName>
</protein>
<keyword evidence="11" id="KW-1185">Reference proteome</keyword>
<dbReference type="Proteomes" id="UP000520814">
    <property type="component" value="Unassembled WGS sequence"/>
</dbReference>
<evidence type="ECO:0000256" key="3">
    <source>
        <dbReference type="ARBA" id="ARBA00022723"/>
    </source>
</evidence>
<keyword evidence="2 10" id="KW-0575">Peroxidase</keyword>
<comment type="cofactor">
    <cofactor evidence="1">
        <name>heme b</name>
        <dbReference type="ChEBI" id="CHEBI:60344"/>
    </cofactor>
</comment>
<accession>A0A7W9SWT7</accession>
<gene>
    <name evidence="10" type="ORF">HNQ39_005677</name>
</gene>
<sequence>MKTNLRLLVGGVVVLGMGIALGRTVGHLPSRTRPQTQSPPARIALRLQHGAFLPASLSFPAGATLNVQNDDDKTYTLEGAGILSGDVPIEPKSTREVSPLKEPGNYILNIEEDPTKELSVTITPSAGGVPTEALTEPLVRRAHRQGRQPVVFDEGHEPAYASYTTFNLTVQGEEQRQEVLQAIHTFCRQLEPGDDPSIPESVASIPEGIRPYFSQRHWEAFQPHFTFIVALGPGCYEKARFGPRVAASKPKDLHSITYSAPLHFDAAATQKDVLVRVTSDSLWFNQQVCRSLWRQLAGKISKPTLDFGYANPEGRTPLLGGFFDGTGNPIGSERDKAVFGGSAGDHAEGGTYVTLFKIRFDEERFLAHRVVEQEKIVGREQQSGRRLPGDKESSHRFKAEGDRSRQILRQGFIYDYTPEERGLLFASLQGSLTKQFEGILRGYMMNPSAPKAGTGQDRLMEYMHFESGGYYFVPPIPKNGYPGKL</sequence>
<evidence type="ECO:0000256" key="1">
    <source>
        <dbReference type="ARBA" id="ARBA00001970"/>
    </source>
</evidence>
<dbReference type="AlphaFoldDB" id="A0A7W9SWT7"/>
<dbReference type="Pfam" id="PF20628">
    <property type="entry name" value="Dyp_perox_C"/>
    <property type="match status" value="1"/>
</dbReference>
<dbReference type="NCBIfam" id="TIGR01413">
    <property type="entry name" value="Dyp_perox_fam"/>
    <property type="match status" value="1"/>
</dbReference>
<dbReference type="PROSITE" id="PS51404">
    <property type="entry name" value="DYP_PEROXIDASE"/>
    <property type="match status" value="1"/>
</dbReference>
<dbReference type="PANTHER" id="PTHR30521">
    <property type="entry name" value="DEFERROCHELATASE/PEROXIDASE"/>
    <property type="match status" value="1"/>
</dbReference>
<keyword evidence="5" id="KW-0408">Iron</keyword>
<name>A0A7W9SWT7_ARMRO</name>
<comment type="caution">
    <text evidence="10">The sequence shown here is derived from an EMBL/GenBank/DDBJ whole genome shotgun (WGS) entry which is preliminary data.</text>
</comment>
<feature type="region of interest" description="Disordered" evidence="7">
    <location>
        <begin position="379"/>
        <end position="401"/>
    </location>
</feature>
<feature type="domain" description="Dyp-type peroxidase N-terminal" evidence="8">
    <location>
        <begin position="160"/>
        <end position="300"/>
    </location>
</feature>
<feature type="domain" description="Dyp-type peroxidase C-terminal" evidence="9">
    <location>
        <begin position="319"/>
        <end position="476"/>
    </location>
</feature>
<reference evidence="10 11" key="1">
    <citation type="submission" date="2020-08" db="EMBL/GenBank/DDBJ databases">
        <title>Genomic Encyclopedia of Type Strains, Phase IV (KMG-IV): sequencing the most valuable type-strain genomes for metagenomic binning, comparative biology and taxonomic classification.</title>
        <authorList>
            <person name="Goeker M."/>
        </authorList>
    </citation>
    <scope>NUCLEOTIDE SEQUENCE [LARGE SCALE GENOMIC DNA]</scope>
    <source>
        <strain evidence="10 11">DSM 23562</strain>
    </source>
</reference>
<evidence type="ECO:0000259" key="9">
    <source>
        <dbReference type="Pfam" id="PF20628"/>
    </source>
</evidence>